<dbReference type="InterPro" id="IPR029068">
    <property type="entry name" value="Glyas_Bleomycin-R_OHBP_Dase"/>
</dbReference>
<dbReference type="AlphaFoldDB" id="A0A917ZY01"/>
<sequence>MAGEGTHMFRDTKAFSGFAVDDIEKAKQFYGETLGLDVSEEHGLLHLRIAGGTSVLAYPKPNHVPASFTILNFPVDDIDKAVAELAQRGVRFERYPGMDIDENGVFRGGGPYIAWFTDPAGNILSVLQER</sequence>
<reference evidence="2" key="2">
    <citation type="submission" date="2020-09" db="EMBL/GenBank/DDBJ databases">
        <authorList>
            <person name="Sun Q."/>
            <person name="Zhou Y."/>
        </authorList>
    </citation>
    <scope>NUCLEOTIDE SEQUENCE</scope>
    <source>
        <strain evidence="2">CGMCC 4.7201</strain>
    </source>
</reference>
<evidence type="ECO:0000313" key="2">
    <source>
        <dbReference type="EMBL" id="GGO99833.1"/>
    </source>
</evidence>
<keyword evidence="3" id="KW-1185">Reference proteome</keyword>
<protein>
    <recommendedName>
        <fullName evidence="1">VOC domain-containing protein</fullName>
    </recommendedName>
</protein>
<evidence type="ECO:0000313" key="3">
    <source>
        <dbReference type="Proteomes" id="UP000641932"/>
    </source>
</evidence>
<dbReference type="Gene3D" id="3.10.180.10">
    <property type="entry name" value="2,3-Dihydroxybiphenyl 1,2-Dioxygenase, domain 1"/>
    <property type="match status" value="1"/>
</dbReference>
<organism evidence="2 3">
    <name type="scientific">Wenjunlia tyrosinilytica</name>
    <dbReference type="NCBI Taxonomy" id="1544741"/>
    <lineage>
        <taxon>Bacteria</taxon>
        <taxon>Bacillati</taxon>
        <taxon>Actinomycetota</taxon>
        <taxon>Actinomycetes</taxon>
        <taxon>Kitasatosporales</taxon>
        <taxon>Streptomycetaceae</taxon>
        <taxon>Wenjunlia</taxon>
    </lineage>
</organism>
<dbReference type="Proteomes" id="UP000641932">
    <property type="component" value="Unassembled WGS sequence"/>
</dbReference>
<dbReference type="InterPro" id="IPR037523">
    <property type="entry name" value="VOC_core"/>
</dbReference>
<reference evidence="2" key="1">
    <citation type="journal article" date="2014" name="Int. J. Syst. Evol. Microbiol.">
        <title>Complete genome sequence of Corynebacterium casei LMG S-19264T (=DSM 44701T), isolated from a smear-ripened cheese.</title>
        <authorList>
            <consortium name="US DOE Joint Genome Institute (JGI-PGF)"/>
            <person name="Walter F."/>
            <person name="Albersmeier A."/>
            <person name="Kalinowski J."/>
            <person name="Ruckert C."/>
        </authorList>
    </citation>
    <scope>NUCLEOTIDE SEQUENCE</scope>
    <source>
        <strain evidence="2">CGMCC 4.7201</strain>
    </source>
</reference>
<dbReference type="SUPFAM" id="SSF54593">
    <property type="entry name" value="Glyoxalase/Bleomycin resistance protein/Dihydroxybiphenyl dioxygenase"/>
    <property type="match status" value="1"/>
</dbReference>
<proteinExistence type="predicted"/>
<dbReference type="Pfam" id="PF00903">
    <property type="entry name" value="Glyoxalase"/>
    <property type="match status" value="1"/>
</dbReference>
<evidence type="ECO:0000259" key="1">
    <source>
        <dbReference type="PROSITE" id="PS51819"/>
    </source>
</evidence>
<dbReference type="EMBL" id="BMMS01000049">
    <property type="protein sequence ID" value="GGO99833.1"/>
    <property type="molecule type" value="Genomic_DNA"/>
</dbReference>
<feature type="domain" description="VOC" evidence="1">
    <location>
        <begin position="12"/>
        <end position="129"/>
    </location>
</feature>
<name>A0A917ZY01_9ACTN</name>
<dbReference type="InterPro" id="IPR004360">
    <property type="entry name" value="Glyas_Fos-R_dOase_dom"/>
</dbReference>
<gene>
    <name evidence="2" type="ORF">GCM10012280_67180</name>
</gene>
<accession>A0A917ZY01</accession>
<comment type="caution">
    <text evidence="2">The sequence shown here is derived from an EMBL/GenBank/DDBJ whole genome shotgun (WGS) entry which is preliminary data.</text>
</comment>
<dbReference type="PROSITE" id="PS51819">
    <property type="entry name" value="VOC"/>
    <property type="match status" value="1"/>
</dbReference>